<keyword evidence="2" id="KW-1185">Reference proteome</keyword>
<dbReference type="Proteomes" id="UP000692954">
    <property type="component" value="Unassembled WGS sequence"/>
</dbReference>
<sequence>MAYNQSQNSNQIGIVENQKFKSNQINSEEQILKFTVRQDFLNVLGIAADFQAGLELQKKNNNLGQYETMLHNKLILQVNLSNSIHCDQYNQYLKSPHLAEILKKEKLKAKEFLQSIKQKEKFDKKIEEQLQFYETNCLVDRPFMQQQELKNIQHEVKFNQETVQNIINSINQTDQKYRDLQDGNTQAEELSVTQIDEHIQSRKKQASDKLSKQLNKQKGFQDCCQLF</sequence>
<accession>A0A8S1LE66</accession>
<proteinExistence type="predicted"/>
<comment type="caution">
    <text evidence="1">The sequence shown here is derived from an EMBL/GenBank/DDBJ whole genome shotgun (WGS) entry which is preliminary data.</text>
</comment>
<dbReference type="EMBL" id="CAJJDN010000021">
    <property type="protein sequence ID" value="CAD8065877.1"/>
    <property type="molecule type" value="Genomic_DNA"/>
</dbReference>
<name>A0A8S1LE66_9CILI</name>
<evidence type="ECO:0000313" key="1">
    <source>
        <dbReference type="EMBL" id="CAD8065877.1"/>
    </source>
</evidence>
<gene>
    <name evidence="1" type="ORF">PSON_ATCC_30995.1.T0210016</name>
</gene>
<protein>
    <submittedName>
        <fullName evidence="1">Uncharacterized protein</fullName>
    </submittedName>
</protein>
<dbReference type="OrthoDB" id="308053at2759"/>
<organism evidence="1 2">
    <name type="scientific">Paramecium sonneborni</name>
    <dbReference type="NCBI Taxonomy" id="65129"/>
    <lineage>
        <taxon>Eukaryota</taxon>
        <taxon>Sar</taxon>
        <taxon>Alveolata</taxon>
        <taxon>Ciliophora</taxon>
        <taxon>Intramacronucleata</taxon>
        <taxon>Oligohymenophorea</taxon>
        <taxon>Peniculida</taxon>
        <taxon>Parameciidae</taxon>
        <taxon>Paramecium</taxon>
    </lineage>
</organism>
<evidence type="ECO:0000313" key="2">
    <source>
        <dbReference type="Proteomes" id="UP000692954"/>
    </source>
</evidence>
<dbReference type="AlphaFoldDB" id="A0A8S1LE66"/>
<reference evidence="1" key="1">
    <citation type="submission" date="2021-01" db="EMBL/GenBank/DDBJ databases">
        <authorList>
            <consortium name="Genoscope - CEA"/>
            <person name="William W."/>
        </authorList>
    </citation>
    <scope>NUCLEOTIDE SEQUENCE</scope>
</reference>